<evidence type="ECO:0000256" key="1">
    <source>
        <dbReference type="SAM" id="Phobius"/>
    </source>
</evidence>
<sequence>MIPVKSESLTSMEIRNTSVQRNLQIYQSVRRLGWLVGGIILNHFTLLGLVVLGQESTDLLINQQKEACNTFKTEKSKDKHLDIASTGLIPGTQTISNELQKVQVQLVTARNRFKEKHPVIVNLKRRETALEKLLLERVKNTCQTLK</sequence>
<feature type="transmembrane region" description="Helical" evidence="1">
    <location>
        <begin position="32"/>
        <end position="52"/>
    </location>
</feature>
<keyword evidence="1" id="KW-0812">Transmembrane</keyword>
<dbReference type="EMBL" id="LMTZ01000093">
    <property type="protein sequence ID" value="KST66846.1"/>
    <property type="molecule type" value="Genomic_DNA"/>
</dbReference>
<dbReference type="RefSeq" id="WP_058182977.1">
    <property type="nucleotide sequence ID" value="NZ_LMTZ01000002.1"/>
</dbReference>
<protein>
    <submittedName>
        <fullName evidence="2">Uncharacterized protein</fullName>
    </submittedName>
</protein>
<gene>
    <name evidence="2" type="ORF">BC008_27035</name>
    <name evidence="3" type="ORF">BC008_36640</name>
</gene>
<dbReference type="AlphaFoldDB" id="A0A0V7ZQX1"/>
<accession>A0A0V7ZQX1</accession>
<keyword evidence="1" id="KW-0472">Membrane</keyword>
<evidence type="ECO:0000313" key="4">
    <source>
        <dbReference type="Proteomes" id="UP000053372"/>
    </source>
</evidence>
<reference evidence="2 4" key="1">
    <citation type="journal article" date="2015" name="Genome Announc.">
        <title>Draft Genome of the Euendolithic (true boring) Cyanobacterium Mastigocoleus testarum strain BC008.</title>
        <authorList>
            <person name="Guida B.S."/>
            <person name="Garcia-Pichel F."/>
        </authorList>
    </citation>
    <scope>NUCLEOTIDE SEQUENCE [LARGE SCALE GENOMIC DNA]</scope>
    <source>
        <strain evidence="2 4">BC008</strain>
    </source>
</reference>
<evidence type="ECO:0000313" key="3">
    <source>
        <dbReference type="EMBL" id="KST70184.1"/>
    </source>
</evidence>
<dbReference type="Proteomes" id="UP000053372">
    <property type="component" value="Unassembled WGS sequence"/>
</dbReference>
<keyword evidence="4" id="KW-1185">Reference proteome</keyword>
<comment type="caution">
    <text evidence="2">The sequence shown here is derived from an EMBL/GenBank/DDBJ whole genome shotgun (WGS) entry which is preliminary data.</text>
</comment>
<dbReference type="EMBL" id="LMTZ01000002">
    <property type="protein sequence ID" value="KST70184.1"/>
    <property type="molecule type" value="Genomic_DNA"/>
</dbReference>
<evidence type="ECO:0000313" key="2">
    <source>
        <dbReference type="EMBL" id="KST66846.1"/>
    </source>
</evidence>
<proteinExistence type="predicted"/>
<keyword evidence="1" id="KW-1133">Transmembrane helix</keyword>
<name>A0A0V7ZQX1_9CYAN</name>
<organism evidence="2 4">
    <name type="scientific">Mastigocoleus testarum BC008</name>
    <dbReference type="NCBI Taxonomy" id="371196"/>
    <lineage>
        <taxon>Bacteria</taxon>
        <taxon>Bacillati</taxon>
        <taxon>Cyanobacteriota</taxon>
        <taxon>Cyanophyceae</taxon>
        <taxon>Nostocales</taxon>
        <taxon>Hapalosiphonaceae</taxon>
        <taxon>Mastigocoleus</taxon>
    </lineage>
</organism>